<reference evidence="1 2" key="1">
    <citation type="journal article" date="2019" name="Sci. Rep.">
        <title>Orb-weaving spider Araneus ventricosus genome elucidates the spidroin gene catalogue.</title>
        <authorList>
            <person name="Kono N."/>
            <person name="Nakamura H."/>
            <person name="Ohtoshi R."/>
            <person name="Moran D.A.P."/>
            <person name="Shinohara A."/>
            <person name="Yoshida Y."/>
            <person name="Fujiwara M."/>
            <person name="Mori M."/>
            <person name="Tomita M."/>
            <person name="Arakawa K."/>
        </authorList>
    </citation>
    <scope>NUCLEOTIDE SEQUENCE [LARGE SCALE GENOMIC DNA]</scope>
</reference>
<dbReference type="Proteomes" id="UP000499080">
    <property type="component" value="Unassembled WGS sequence"/>
</dbReference>
<gene>
    <name evidence="1" type="ORF">AVEN_52716_1</name>
</gene>
<proteinExistence type="predicted"/>
<dbReference type="EMBL" id="BGPR01034324">
    <property type="protein sequence ID" value="GBO08653.1"/>
    <property type="molecule type" value="Genomic_DNA"/>
</dbReference>
<dbReference type="AlphaFoldDB" id="A0A4Y2U838"/>
<accession>A0A4Y2U838</accession>
<evidence type="ECO:0000313" key="1">
    <source>
        <dbReference type="EMBL" id="GBO08653.1"/>
    </source>
</evidence>
<sequence length="153" mass="17156">MAASGRSRVGRCDVTCIRSIHLKASRAICRKLVFSPTILIEKSWHVIHLRLQSALVIGESEDPYRRSSISTIPPTQRIPNFQPSKRGPNLVRSFDVPPTLVRGSKLESAHEVLDFDFVGIPASKSSYAYFHHFVKLTIAFSFPCSKNSSLEKM</sequence>
<name>A0A4Y2U838_ARAVE</name>
<organism evidence="1 2">
    <name type="scientific">Araneus ventricosus</name>
    <name type="common">Orbweaver spider</name>
    <name type="synonym">Epeira ventricosa</name>
    <dbReference type="NCBI Taxonomy" id="182803"/>
    <lineage>
        <taxon>Eukaryota</taxon>
        <taxon>Metazoa</taxon>
        <taxon>Ecdysozoa</taxon>
        <taxon>Arthropoda</taxon>
        <taxon>Chelicerata</taxon>
        <taxon>Arachnida</taxon>
        <taxon>Araneae</taxon>
        <taxon>Araneomorphae</taxon>
        <taxon>Entelegynae</taxon>
        <taxon>Araneoidea</taxon>
        <taxon>Araneidae</taxon>
        <taxon>Araneus</taxon>
    </lineage>
</organism>
<evidence type="ECO:0000313" key="2">
    <source>
        <dbReference type="Proteomes" id="UP000499080"/>
    </source>
</evidence>
<keyword evidence="2" id="KW-1185">Reference proteome</keyword>
<comment type="caution">
    <text evidence="1">The sequence shown here is derived from an EMBL/GenBank/DDBJ whole genome shotgun (WGS) entry which is preliminary data.</text>
</comment>
<protein>
    <submittedName>
        <fullName evidence="1">Uncharacterized protein</fullName>
    </submittedName>
</protein>